<accession>A0A4U5MXZ1</accession>
<sequence>MGSPSAAKQMVEKQQTYGLNPLVDTPAVPMTTEIDTSSLQKHPFTGSIMFDRFLPSGVLLAVFRMWGFNPFMAWLAIGFGIWDSISYFRGHVSSGFIARKSIAPGNLGAGQLLGASGSAMWAYVPLGFDEGSLMSVV</sequence>
<keyword evidence="1" id="KW-0472">Membrane</keyword>
<feature type="transmembrane region" description="Helical" evidence="1">
    <location>
        <begin position="103"/>
        <end position="124"/>
    </location>
</feature>
<protein>
    <submittedName>
        <fullName evidence="2">Uncharacterized protein</fullName>
    </submittedName>
</protein>
<organism evidence="2">
    <name type="scientific">Populus alba</name>
    <name type="common">White poplar</name>
    <dbReference type="NCBI Taxonomy" id="43335"/>
    <lineage>
        <taxon>Eukaryota</taxon>
        <taxon>Viridiplantae</taxon>
        <taxon>Streptophyta</taxon>
        <taxon>Embryophyta</taxon>
        <taxon>Tracheophyta</taxon>
        <taxon>Spermatophyta</taxon>
        <taxon>Magnoliopsida</taxon>
        <taxon>eudicotyledons</taxon>
        <taxon>Gunneridae</taxon>
        <taxon>Pentapetalae</taxon>
        <taxon>rosids</taxon>
        <taxon>fabids</taxon>
        <taxon>Malpighiales</taxon>
        <taxon>Salicaceae</taxon>
        <taxon>Saliceae</taxon>
        <taxon>Populus</taxon>
    </lineage>
</organism>
<evidence type="ECO:0000256" key="1">
    <source>
        <dbReference type="SAM" id="Phobius"/>
    </source>
</evidence>
<reference evidence="2" key="1">
    <citation type="submission" date="2018-10" db="EMBL/GenBank/DDBJ databases">
        <title>Population genomic analysis revealed the cold adaptation of white poplar.</title>
        <authorList>
            <person name="Liu Y.-J."/>
        </authorList>
    </citation>
    <scope>NUCLEOTIDE SEQUENCE [LARGE SCALE GENOMIC DNA]</scope>
    <source>
        <strain evidence="2">PAL-ZL1</strain>
    </source>
</reference>
<comment type="caution">
    <text evidence="2">The sequence shown here is derived from an EMBL/GenBank/DDBJ whole genome shotgun (WGS) entry which is preliminary data.</text>
</comment>
<gene>
    <name evidence="2" type="ORF">D5086_0000291240</name>
</gene>
<keyword evidence="1" id="KW-0812">Transmembrane</keyword>
<dbReference type="AlphaFoldDB" id="A0A4U5MXZ1"/>
<evidence type="ECO:0000313" key="2">
    <source>
        <dbReference type="EMBL" id="TKR74851.1"/>
    </source>
</evidence>
<name>A0A4U5MXZ1_POPAL</name>
<dbReference type="EMBL" id="RCHU01001155">
    <property type="protein sequence ID" value="TKR74851.1"/>
    <property type="molecule type" value="Genomic_DNA"/>
</dbReference>
<keyword evidence="1" id="KW-1133">Transmembrane helix</keyword>
<proteinExistence type="predicted"/>
<feature type="transmembrane region" description="Helical" evidence="1">
    <location>
        <begin position="58"/>
        <end position="82"/>
    </location>
</feature>